<organism evidence="15 16">
    <name type="scientific">Candidatus Spechtbacteria bacterium RIFCSPLOWO2_02_FULL_38_8</name>
    <dbReference type="NCBI Taxonomy" id="1802164"/>
    <lineage>
        <taxon>Bacteria</taxon>
        <taxon>Candidatus Spechtiibacteriota</taxon>
    </lineage>
</organism>
<comment type="similarity">
    <text evidence="3">Belongs to the peptidase M50B family.</text>
</comment>
<keyword evidence="6 13" id="KW-0812">Transmembrane</keyword>
<accession>A0A1G2HFW1</accession>
<dbReference type="InterPro" id="IPR044537">
    <property type="entry name" value="Rip2-like"/>
</dbReference>
<keyword evidence="11" id="KW-0482">Metalloprotease</keyword>
<dbReference type="InterPro" id="IPR052348">
    <property type="entry name" value="Metallopeptidase_M50B"/>
</dbReference>
<keyword evidence="4" id="KW-1003">Cell membrane</keyword>
<evidence type="ECO:0000256" key="6">
    <source>
        <dbReference type="ARBA" id="ARBA00022692"/>
    </source>
</evidence>
<evidence type="ECO:0000256" key="5">
    <source>
        <dbReference type="ARBA" id="ARBA00022670"/>
    </source>
</evidence>
<evidence type="ECO:0000256" key="10">
    <source>
        <dbReference type="ARBA" id="ARBA00022989"/>
    </source>
</evidence>
<dbReference type="GO" id="GO:0046872">
    <property type="term" value="F:metal ion binding"/>
    <property type="evidence" value="ECO:0007669"/>
    <property type="project" value="UniProtKB-KW"/>
</dbReference>
<gene>
    <name evidence="15" type="ORF">A3H51_01265</name>
</gene>
<dbReference type="Pfam" id="PF02163">
    <property type="entry name" value="Peptidase_M50"/>
    <property type="match status" value="2"/>
</dbReference>
<dbReference type="PANTHER" id="PTHR35864">
    <property type="entry name" value="ZINC METALLOPROTEASE MJ0611-RELATED"/>
    <property type="match status" value="1"/>
</dbReference>
<dbReference type="Proteomes" id="UP000178509">
    <property type="component" value="Unassembled WGS sequence"/>
</dbReference>
<evidence type="ECO:0000256" key="11">
    <source>
        <dbReference type="ARBA" id="ARBA00023049"/>
    </source>
</evidence>
<dbReference type="EMBL" id="MHOJ01000043">
    <property type="protein sequence ID" value="OGZ61386.1"/>
    <property type="molecule type" value="Genomic_DNA"/>
</dbReference>
<evidence type="ECO:0000256" key="4">
    <source>
        <dbReference type="ARBA" id="ARBA00022475"/>
    </source>
</evidence>
<evidence type="ECO:0000256" key="7">
    <source>
        <dbReference type="ARBA" id="ARBA00022723"/>
    </source>
</evidence>
<dbReference type="GO" id="GO:0006508">
    <property type="term" value="P:proteolysis"/>
    <property type="evidence" value="ECO:0007669"/>
    <property type="project" value="UniProtKB-KW"/>
</dbReference>
<comment type="subcellular location">
    <subcellularLocation>
        <location evidence="2">Cell membrane</location>
        <topology evidence="2">Multi-pass membrane protein</topology>
    </subcellularLocation>
</comment>
<sequence>MSTFIILIIYISVLIFSVVLHEVAHGAMANKLGDQTAKMLGRLTLNPLPHLDLLGSVIVPIGLIVVSLLPGGSPVIFGWAKPVPYNPNNFKKHRKWGEALVGLAGPITNFLLVIVFGIALRFTFPMLAENPQLTGMAIVFAITVQLNLLLGIFNLVPIPPLDGSKLMYTLFSVPYKTRIFLEKNGFIFLLLFIFFGFQLVVPAIVYLFGLITGISTGAVF</sequence>
<feature type="transmembrane region" description="Helical" evidence="13">
    <location>
        <begin position="136"/>
        <end position="156"/>
    </location>
</feature>
<dbReference type="GO" id="GO:0005886">
    <property type="term" value="C:plasma membrane"/>
    <property type="evidence" value="ECO:0007669"/>
    <property type="project" value="UniProtKB-SubCell"/>
</dbReference>
<dbReference type="AlphaFoldDB" id="A0A1G2HFW1"/>
<feature type="domain" description="Peptidase M50" evidence="14">
    <location>
        <begin position="11"/>
        <end position="122"/>
    </location>
</feature>
<evidence type="ECO:0000256" key="3">
    <source>
        <dbReference type="ARBA" id="ARBA00007931"/>
    </source>
</evidence>
<evidence type="ECO:0000313" key="15">
    <source>
        <dbReference type="EMBL" id="OGZ61386.1"/>
    </source>
</evidence>
<feature type="domain" description="Peptidase M50" evidence="14">
    <location>
        <begin position="135"/>
        <end position="190"/>
    </location>
</feature>
<evidence type="ECO:0000256" key="13">
    <source>
        <dbReference type="SAM" id="Phobius"/>
    </source>
</evidence>
<proteinExistence type="inferred from homology"/>
<comment type="cofactor">
    <cofactor evidence="1">
        <name>Zn(2+)</name>
        <dbReference type="ChEBI" id="CHEBI:29105"/>
    </cofactor>
</comment>
<dbReference type="CDD" id="cd06158">
    <property type="entry name" value="S2P-M50_like_1"/>
    <property type="match status" value="1"/>
</dbReference>
<evidence type="ECO:0000313" key="16">
    <source>
        <dbReference type="Proteomes" id="UP000178509"/>
    </source>
</evidence>
<evidence type="ECO:0000259" key="14">
    <source>
        <dbReference type="Pfam" id="PF02163"/>
    </source>
</evidence>
<keyword evidence="5" id="KW-0645">Protease</keyword>
<dbReference type="STRING" id="1802164.A3H51_01265"/>
<reference evidence="15 16" key="1">
    <citation type="journal article" date="2016" name="Nat. Commun.">
        <title>Thousands of microbial genomes shed light on interconnected biogeochemical processes in an aquifer system.</title>
        <authorList>
            <person name="Anantharaman K."/>
            <person name="Brown C.T."/>
            <person name="Hug L.A."/>
            <person name="Sharon I."/>
            <person name="Castelle C.J."/>
            <person name="Probst A.J."/>
            <person name="Thomas B.C."/>
            <person name="Singh A."/>
            <person name="Wilkins M.J."/>
            <person name="Karaoz U."/>
            <person name="Brodie E.L."/>
            <person name="Williams K.H."/>
            <person name="Hubbard S.S."/>
            <person name="Banfield J.F."/>
        </authorList>
    </citation>
    <scope>NUCLEOTIDE SEQUENCE [LARGE SCALE GENOMIC DNA]</scope>
</reference>
<feature type="transmembrane region" description="Helical" evidence="13">
    <location>
        <begin position="53"/>
        <end position="79"/>
    </location>
</feature>
<keyword evidence="8" id="KW-0378">Hydrolase</keyword>
<dbReference type="InterPro" id="IPR008915">
    <property type="entry name" value="Peptidase_M50"/>
</dbReference>
<evidence type="ECO:0000256" key="8">
    <source>
        <dbReference type="ARBA" id="ARBA00022801"/>
    </source>
</evidence>
<evidence type="ECO:0000256" key="9">
    <source>
        <dbReference type="ARBA" id="ARBA00022833"/>
    </source>
</evidence>
<keyword evidence="10 13" id="KW-1133">Transmembrane helix</keyword>
<comment type="caution">
    <text evidence="15">The sequence shown here is derived from an EMBL/GenBank/DDBJ whole genome shotgun (WGS) entry which is preliminary data.</text>
</comment>
<feature type="transmembrane region" description="Helical" evidence="13">
    <location>
        <begin position="186"/>
        <end position="211"/>
    </location>
</feature>
<evidence type="ECO:0000256" key="12">
    <source>
        <dbReference type="ARBA" id="ARBA00023136"/>
    </source>
</evidence>
<keyword evidence="12 13" id="KW-0472">Membrane</keyword>
<dbReference type="PANTHER" id="PTHR35864:SF1">
    <property type="entry name" value="ZINC METALLOPROTEASE YWHC-RELATED"/>
    <property type="match status" value="1"/>
</dbReference>
<keyword evidence="7" id="KW-0479">Metal-binding</keyword>
<evidence type="ECO:0000256" key="2">
    <source>
        <dbReference type="ARBA" id="ARBA00004651"/>
    </source>
</evidence>
<keyword evidence="9" id="KW-0862">Zinc</keyword>
<name>A0A1G2HFW1_9BACT</name>
<feature type="transmembrane region" description="Helical" evidence="13">
    <location>
        <begin position="100"/>
        <end position="124"/>
    </location>
</feature>
<evidence type="ECO:0000256" key="1">
    <source>
        <dbReference type="ARBA" id="ARBA00001947"/>
    </source>
</evidence>
<dbReference type="GO" id="GO:0008237">
    <property type="term" value="F:metallopeptidase activity"/>
    <property type="evidence" value="ECO:0007669"/>
    <property type="project" value="UniProtKB-KW"/>
</dbReference>
<protein>
    <recommendedName>
        <fullName evidence="14">Peptidase M50 domain-containing protein</fullName>
    </recommendedName>
</protein>